<dbReference type="PANTHER" id="PTHR43674">
    <property type="entry name" value="NITRILASE C965.09-RELATED"/>
    <property type="match status" value="1"/>
</dbReference>
<evidence type="ECO:0000256" key="1">
    <source>
        <dbReference type="ARBA" id="ARBA00022801"/>
    </source>
</evidence>
<dbReference type="PANTHER" id="PTHR43674:SF2">
    <property type="entry name" value="BETA-UREIDOPROPIONASE"/>
    <property type="match status" value="1"/>
</dbReference>
<dbReference type="AlphaFoldDB" id="A0A517NRC2"/>
<feature type="signal peptide" evidence="2">
    <location>
        <begin position="1"/>
        <end position="25"/>
    </location>
</feature>
<name>A0A517NRC2_9BACT</name>
<keyword evidence="2" id="KW-0732">Signal</keyword>
<dbReference type="OrthoDB" id="2826359at2"/>
<dbReference type="EMBL" id="CP036526">
    <property type="protein sequence ID" value="QDT09674.1"/>
    <property type="molecule type" value="Genomic_DNA"/>
</dbReference>
<feature type="chain" id="PRO_5021910557" evidence="2">
    <location>
        <begin position="26"/>
        <end position="349"/>
    </location>
</feature>
<gene>
    <name evidence="4" type="ORF">K239x_16220</name>
</gene>
<evidence type="ECO:0000313" key="4">
    <source>
        <dbReference type="EMBL" id="QDT09674.1"/>
    </source>
</evidence>
<dbReference type="GO" id="GO:0016811">
    <property type="term" value="F:hydrolase activity, acting on carbon-nitrogen (but not peptide) bonds, in linear amides"/>
    <property type="evidence" value="ECO:0007669"/>
    <property type="project" value="TreeGrafter"/>
</dbReference>
<dbReference type="PROSITE" id="PS50263">
    <property type="entry name" value="CN_HYDROLASE"/>
    <property type="match status" value="1"/>
</dbReference>
<dbReference type="GO" id="GO:0016746">
    <property type="term" value="F:acyltransferase activity"/>
    <property type="evidence" value="ECO:0007669"/>
    <property type="project" value="UniProtKB-KW"/>
</dbReference>
<dbReference type="CDD" id="cd07197">
    <property type="entry name" value="nitrilase"/>
    <property type="match status" value="1"/>
</dbReference>
<keyword evidence="4" id="KW-0012">Acyltransferase</keyword>
<keyword evidence="4" id="KW-0808">Transferase</keyword>
<evidence type="ECO:0000259" key="3">
    <source>
        <dbReference type="PROSITE" id="PS50263"/>
    </source>
</evidence>
<dbReference type="Pfam" id="PF00795">
    <property type="entry name" value="CN_hydrolase"/>
    <property type="match status" value="1"/>
</dbReference>
<accession>A0A517NRC2</accession>
<sequence precursor="true">MNLPLRVFAAMVLATMVLVSAPAKAQDGKKKGFITVATIGASPLTVSGDTKPQKVVDRVIAHWRNQFSRVLPDRPDLIVVPEVCDRPRGLSPEAQDQYFITRGTQVQEFFATVARENHCYIVYSAKRAMDDGTWRNSSMMLDRQGNVAGIYDKNHPTIGEIDKGILCGNKAPIVECDFGRVAMAICFDLNFDELRQQYVEAQPDLILFSSMYHGGMMQQYWAYSCRCHFVGAIAGRATPSQIRNPLGIVVASNTNYFDHAVARINLDCALVHLDENWGRLSAMKAKYGPKVKITDPGELGSVLIASEHDTISIDAMIAEFELERLDDYMARSLSHRMKPAITESVKTKP</sequence>
<keyword evidence="4" id="KW-0449">Lipoprotein</keyword>
<keyword evidence="1" id="KW-0378">Hydrolase</keyword>
<dbReference type="Gene3D" id="3.60.110.10">
    <property type="entry name" value="Carbon-nitrogen hydrolase"/>
    <property type="match status" value="1"/>
</dbReference>
<dbReference type="SUPFAM" id="SSF56317">
    <property type="entry name" value="Carbon-nitrogen hydrolase"/>
    <property type="match status" value="1"/>
</dbReference>
<dbReference type="InterPro" id="IPR036526">
    <property type="entry name" value="C-N_Hydrolase_sf"/>
</dbReference>
<proteinExistence type="predicted"/>
<reference evidence="4 5" key="1">
    <citation type="submission" date="2019-02" db="EMBL/GenBank/DDBJ databases">
        <title>Deep-cultivation of Planctomycetes and their phenomic and genomic characterization uncovers novel biology.</title>
        <authorList>
            <person name="Wiegand S."/>
            <person name="Jogler M."/>
            <person name="Boedeker C."/>
            <person name="Pinto D."/>
            <person name="Vollmers J."/>
            <person name="Rivas-Marin E."/>
            <person name="Kohn T."/>
            <person name="Peeters S.H."/>
            <person name="Heuer A."/>
            <person name="Rast P."/>
            <person name="Oberbeckmann S."/>
            <person name="Bunk B."/>
            <person name="Jeske O."/>
            <person name="Meyerdierks A."/>
            <person name="Storesund J.E."/>
            <person name="Kallscheuer N."/>
            <person name="Luecker S."/>
            <person name="Lage O.M."/>
            <person name="Pohl T."/>
            <person name="Merkel B.J."/>
            <person name="Hornburger P."/>
            <person name="Mueller R.-W."/>
            <person name="Bruemmer F."/>
            <person name="Labrenz M."/>
            <person name="Spormann A.M."/>
            <person name="Op den Camp H."/>
            <person name="Overmann J."/>
            <person name="Amann R."/>
            <person name="Jetten M.S.M."/>
            <person name="Mascher T."/>
            <person name="Medema M.H."/>
            <person name="Devos D.P."/>
            <person name="Kaster A.-K."/>
            <person name="Ovreas L."/>
            <person name="Rohde M."/>
            <person name="Galperin M.Y."/>
            <person name="Jogler C."/>
        </authorList>
    </citation>
    <scope>NUCLEOTIDE SEQUENCE [LARGE SCALE GENOMIC DNA]</scope>
    <source>
        <strain evidence="4 5">K23_9</strain>
    </source>
</reference>
<evidence type="ECO:0000256" key="2">
    <source>
        <dbReference type="SAM" id="SignalP"/>
    </source>
</evidence>
<dbReference type="InterPro" id="IPR050345">
    <property type="entry name" value="Aliph_Amidase/BUP"/>
</dbReference>
<feature type="domain" description="CN hydrolase" evidence="3">
    <location>
        <begin position="34"/>
        <end position="268"/>
    </location>
</feature>
<organism evidence="4 5">
    <name type="scientific">Stieleria marina</name>
    <dbReference type="NCBI Taxonomy" id="1930275"/>
    <lineage>
        <taxon>Bacteria</taxon>
        <taxon>Pseudomonadati</taxon>
        <taxon>Planctomycetota</taxon>
        <taxon>Planctomycetia</taxon>
        <taxon>Pirellulales</taxon>
        <taxon>Pirellulaceae</taxon>
        <taxon>Stieleria</taxon>
    </lineage>
</organism>
<keyword evidence="5" id="KW-1185">Reference proteome</keyword>
<dbReference type="InterPro" id="IPR003010">
    <property type="entry name" value="C-N_Hydrolase"/>
</dbReference>
<dbReference type="Proteomes" id="UP000319817">
    <property type="component" value="Chromosome"/>
</dbReference>
<evidence type="ECO:0000313" key="5">
    <source>
        <dbReference type="Proteomes" id="UP000319817"/>
    </source>
</evidence>
<protein>
    <submittedName>
        <fullName evidence="4">Apolipoprotein N-acyltransferase</fullName>
    </submittedName>
</protein>
<dbReference type="RefSeq" id="WP_145417254.1">
    <property type="nucleotide sequence ID" value="NZ_CP036526.1"/>
</dbReference>